<protein>
    <submittedName>
        <fullName evidence="2">Putative secreted protein</fullName>
    </submittedName>
</protein>
<organism evidence="2">
    <name type="scientific">Amblyomma triste</name>
    <name type="common">Neotropical tick</name>
    <dbReference type="NCBI Taxonomy" id="251400"/>
    <lineage>
        <taxon>Eukaryota</taxon>
        <taxon>Metazoa</taxon>
        <taxon>Ecdysozoa</taxon>
        <taxon>Arthropoda</taxon>
        <taxon>Chelicerata</taxon>
        <taxon>Arachnida</taxon>
        <taxon>Acari</taxon>
        <taxon>Parasitiformes</taxon>
        <taxon>Ixodida</taxon>
        <taxon>Ixodoidea</taxon>
        <taxon>Ixodidae</taxon>
        <taxon>Amblyomminae</taxon>
        <taxon>Amblyomma</taxon>
    </lineage>
</organism>
<evidence type="ECO:0000256" key="1">
    <source>
        <dbReference type="SAM" id="SignalP"/>
    </source>
</evidence>
<dbReference type="AlphaFoldDB" id="A0A023G9B7"/>
<name>A0A023G9B7_AMBTT</name>
<feature type="signal peptide" evidence="1">
    <location>
        <begin position="1"/>
        <end position="20"/>
    </location>
</feature>
<proteinExistence type="evidence at transcript level"/>
<accession>A0A023G9B7</accession>
<keyword evidence="1" id="KW-0732">Signal</keyword>
<feature type="chain" id="PRO_5001521780" evidence="1">
    <location>
        <begin position="21"/>
        <end position="85"/>
    </location>
</feature>
<sequence>MSAILLFSAVVLSLVLNGTAYPGLCIPVDYCDPSCVVGYDTAGCEICLCPPCLPCPTDCYEPAPGCPICAPLQDCFSWPFSIFLR</sequence>
<dbReference type="EMBL" id="GBBM01005054">
    <property type="protein sequence ID" value="JAC30364.1"/>
    <property type="molecule type" value="mRNA"/>
</dbReference>
<evidence type="ECO:0000313" key="2">
    <source>
        <dbReference type="EMBL" id="JAC30364.1"/>
    </source>
</evidence>
<reference evidence="2" key="1">
    <citation type="submission" date="2014-03" db="EMBL/GenBank/DDBJ databases">
        <title>The sialotranscriptome of Amblyomma triste, Amblyomma parvum and Amblyomma cajennense ticks, uncovered by 454-based RNA-seq.</title>
        <authorList>
            <person name="Garcia G.R."/>
            <person name="Gardinassi L.G."/>
            <person name="Ribeiro J.M."/>
            <person name="Anatriello E."/>
            <person name="Ferreira B.R."/>
            <person name="Moreira H.N."/>
            <person name="Mafra C."/>
            <person name="Olegario M.M."/>
            <person name="Szabo P.J."/>
            <person name="Miranda-Santos I.K."/>
            <person name="Maruyama S.R."/>
        </authorList>
    </citation>
    <scope>NUCLEOTIDE SEQUENCE</scope>
    <source>
        <strain evidence="2">Mato Grasso do Sul</strain>
        <tissue evidence="2">Salivary glands</tissue>
    </source>
</reference>